<dbReference type="Proteomes" id="UP001213681">
    <property type="component" value="Unassembled WGS sequence"/>
</dbReference>
<evidence type="ECO:0000313" key="2">
    <source>
        <dbReference type="EMBL" id="KAJ5433203.1"/>
    </source>
</evidence>
<feature type="region of interest" description="Disordered" evidence="1">
    <location>
        <begin position="329"/>
        <end position="351"/>
    </location>
</feature>
<feature type="compositionally biased region" description="Basic and acidic residues" evidence="1">
    <location>
        <begin position="339"/>
        <end position="351"/>
    </location>
</feature>
<dbReference type="EMBL" id="JAPVEA010000009">
    <property type="protein sequence ID" value="KAJ5433203.1"/>
    <property type="molecule type" value="Genomic_DNA"/>
</dbReference>
<feature type="region of interest" description="Disordered" evidence="1">
    <location>
        <begin position="259"/>
        <end position="278"/>
    </location>
</feature>
<keyword evidence="3" id="KW-1185">Reference proteome</keyword>
<comment type="caution">
    <text evidence="2">The sequence shown here is derived from an EMBL/GenBank/DDBJ whole genome shotgun (WGS) entry which is preliminary data.</text>
</comment>
<proteinExistence type="predicted"/>
<reference evidence="2" key="2">
    <citation type="journal article" date="2023" name="IMA Fungus">
        <title>Comparative genomic study of the Penicillium genus elucidates a diverse pangenome and 15 lateral gene transfer events.</title>
        <authorList>
            <person name="Petersen C."/>
            <person name="Sorensen T."/>
            <person name="Nielsen M.R."/>
            <person name="Sondergaard T.E."/>
            <person name="Sorensen J.L."/>
            <person name="Fitzpatrick D.A."/>
            <person name="Frisvad J.C."/>
            <person name="Nielsen K.L."/>
        </authorList>
    </citation>
    <scope>NUCLEOTIDE SEQUENCE</scope>
    <source>
        <strain evidence="2">IBT 16125</strain>
    </source>
</reference>
<reference evidence="2" key="1">
    <citation type="submission" date="2022-12" db="EMBL/GenBank/DDBJ databases">
        <authorList>
            <person name="Petersen C."/>
        </authorList>
    </citation>
    <scope>NUCLEOTIDE SEQUENCE</scope>
    <source>
        <strain evidence="2">IBT 16125</strain>
    </source>
</reference>
<name>A0AAD6BVR7_9EURO</name>
<sequence length="351" mass="39235">MSPQDTPGRSGEDKPEGLSKYLKRMKTVLRTRSSSKRQSMVAVPEAAEGSSTNNLFLSHRNSPPATTAPEPETNTPGAEPAMVTDYSAIQQEKARALFAKYGLTLEPGEWKSPADLQFARVTKPIRMRVHRTCHRCETTFGPEKVCVNCQHPRCKKCPRFPPTHEQGDDGHPRVPRSRIAEIRARQPGTLPITPHLKFTGNPAAPLTMPSRTGGQDLVRKQVVQRVRRWCHSCETMYAPGSKVCASCSHVRCKRCPRDPHKPDKYPDGYPGDAEPPKIKPERTYRRVRQRVHYICHVCTTGYNEGANVCAKCGQAKGAETIRIPPKKVKREPDPAVVRSVEEKMASMKISE</sequence>
<feature type="region of interest" description="Disordered" evidence="1">
    <location>
        <begin position="1"/>
        <end position="79"/>
    </location>
</feature>
<protein>
    <submittedName>
        <fullName evidence="2">Uncharacterized protein</fullName>
    </submittedName>
</protein>
<gene>
    <name evidence="2" type="ORF">N7458_012359</name>
</gene>
<dbReference type="AlphaFoldDB" id="A0AAD6BVR7"/>
<dbReference type="SUPFAM" id="SSF57903">
    <property type="entry name" value="FYVE/PHD zinc finger"/>
    <property type="match status" value="1"/>
</dbReference>
<evidence type="ECO:0000313" key="3">
    <source>
        <dbReference type="Proteomes" id="UP001213681"/>
    </source>
</evidence>
<accession>A0AAD6BVR7</accession>
<feature type="compositionally biased region" description="Basic residues" evidence="1">
    <location>
        <begin position="21"/>
        <end position="35"/>
    </location>
</feature>
<dbReference type="GeneID" id="81605984"/>
<organism evidence="2 3">
    <name type="scientific">Penicillium daleae</name>
    <dbReference type="NCBI Taxonomy" id="63821"/>
    <lineage>
        <taxon>Eukaryota</taxon>
        <taxon>Fungi</taxon>
        <taxon>Dikarya</taxon>
        <taxon>Ascomycota</taxon>
        <taxon>Pezizomycotina</taxon>
        <taxon>Eurotiomycetes</taxon>
        <taxon>Eurotiomycetidae</taxon>
        <taxon>Eurotiales</taxon>
        <taxon>Aspergillaceae</taxon>
        <taxon>Penicillium</taxon>
    </lineage>
</organism>
<feature type="compositionally biased region" description="Polar residues" evidence="1">
    <location>
        <begin position="49"/>
        <end position="61"/>
    </location>
</feature>
<feature type="compositionally biased region" description="Low complexity" evidence="1">
    <location>
        <begin position="63"/>
        <end position="79"/>
    </location>
</feature>
<dbReference type="RefSeq" id="XP_056760495.1">
    <property type="nucleotide sequence ID" value="XM_056915741.1"/>
</dbReference>
<evidence type="ECO:0000256" key="1">
    <source>
        <dbReference type="SAM" id="MobiDB-lite"/>
    </source>
</evidence>
<dbReference type="InterPro" id="IPR011011">
    <property type="entry name" value="Znf_FYVE_PHD"/>
</dbReference>